<dbReference type="EMBL" id="SPKJ01000039">
    <property type="protein sequence ID" value="MYZ48475.1"/>
    <property type="molecule type" value="Genomic_DNA"/>
</dbReference>
<dbReference type="Proteomes" id="UP000773614">
    <property type="component" value="Unassembled WGS sequence"/>
</dbReference>
<evidence type="ECO:0000313" key="1">
    <source>
        <dbReference type="EMBL" id="MYZ48475.1"/>
    </source>
</evidence>
<dbReference type="InterPro" id="IPR003789">
    <property type="entry name" value="Asn/Gln_tRNA_amidoTrase-B-like"/>
</dbReference>
<keyword evidence="2" id="KW-1185">Reference proteome</keyword>
<protein>
    <submittedName>
        <fullName evidence="1">GatB/YqeY domain-containing protein</fullName>
    </submittedName>
</protein>
<dbReference type="InterPro" id="IPR023168">
    <property type="entry name" value="GatB_Yqey_C_2"/>
</dbReference>
<dbReference type="RefSeq" id="WP_161140825.1">
    <property type="nucleotide sequence ID" value="NZ_SPKJ01000039.1"/>
</dbReference>
<sequence>MREAFNDALKEATKSRDKTRIATLRLILAAIKDRDIEARGKGRDGVSDEEILGILAKMIRQREESFRLYEEAGRLDLAGRERDEIKVICDFLPKQMAEEEVKQVCRAVVGEVGANGLRDMGRCMGLLKERYPGKMDFSKASAVVKEILK</sequence>
<proteinExistence type="predicted"/>
<reference evidence="1" key="1">
    <citation type="submission" date="2019-03" db="EMBL/GenBank/DDBJ databases">
        <title>Afifella sp. nov., isolated from activated sludge.</title>
        <authorList>
            <person name="Li Q."/>
            <person name="Liu Y."/>
        </authorList>
    </citation>
    <scope>NUCLEOTIDE SEQUENCE</scope>
    <source>
        <strain evidence="1">L72</strain>
    </source>
</reference>
<dbReference type="InterPro" id="IPR019004">
    <property type="entry name" value="YqeY/Aim41"/>
</dbReference>
<dbReference type="GO" id="GO:0016884">
    <property type="term" value="F:carbon-nitrogen ligase activity, with glutamine as amido-N-donor"/>
    <property type="evidence" value="ECO:0007669"/>
    <property type="project" value="InterPro"/>
</dbReference>
<dbReference type="Pfam" id="PF09424">
    <property type="entry name" value="YqeY"/>
    <property type="match status" value="1"/>
</dbReference>
<evidence type="ECO:0000313" key="2">
    <source>
        <dbReference type="Proteomes" id="UP000773614"/>
    </source>
</evidence>
<organism evidence="1 2">
    <name type="scientific">Propylenella binzhouense</name>
    <dbReference type="NCBI Taxonomy" id="2555902"/>
    <lineage>
        <taxon>Bacteria</taxon>
        <taxon>Pseudomonadati</taxon>
        <taxon>Pseudomonadota</taxon>
        <taxon>Alphaproteobacteria</taxon>
        <taxon>Hyphomicrobiales</taxon>
        <taxon>Propylenellaceae</taxon>
        <taxon>Propylenella</taxon>
    </lineage>
</organism>
<dbReference type="AlphaFoldDB" id="A0A964T5D6"/>
<name>A0A964T5D6_9HYPH</name>
<dbReference type="PANTHER" id="PTHR28055">
    <property type="entry name" value="ALTERED INHERITANCE OF MITOCHONDRIA PROTEIN 41, MITOCHONDRIAL"/>
    <property type="match status" value="1"/>
</dbReference>
<dbReference type="PANTHER" id="PTHR28055:SF1">
    <property type="entry name" value="ALTERED INHERITANCE OF MITOCHONDRIA PROTEIN 41, MITOCHONDRIAL"/>
    <property type="match status" value="1"/>
</dbReference>
<gene>
    <name evidence="1" type="ORF">E4O86_12220</name>
</gene>
<accession>A0A964T5D6</accession>
<dbReference type="Gene3D" id="1.10.1510.10">
    <property type="entry name" value="Uncharacterised protein YqeY/AIM41 PF09424, N-terminal domain"/>
    <property type="match status" value="1"/>
</dbReference>
<dbReference type="InterPro" id="IPR042184">
    <property type="entry name" value="YqeY/Aim41_N"/>
</dbReference>
<dbReference type="Gene3D" id="1.10.10.410">
    <property type="match status" value="1"/>
</dbReference>
<dbReference type="SUPFAM" id="SSF89095">
    <property type="entry name" value="GatB/YqeY motif"/>
    <property type="match status" value="1"/>
</dbReference>
<dbReference type="OrthoDB" id="9788127at2"/>
<comment type="caution">
    <text evidence="1">The sequence shown here is derived from an EMBL/GenBank/DDBJ whole genome shotgun (WGS) entry which is preliminary data.</text>
</comment>